<dbReference type="EMBL" id="NNRM01000043">
    <property type="protein sequence ID" value="OYR22735.1"/>
    <property type="molecule type" value="Genomic_DNA"/>
</dbReference>
<dbReference type="Gene3D" id="2.40.50.100">
    <property type="match status" value="1"/>
</dbReference>
<evidence type="ECO:0000256" key="3">
    <source>
        <dbReference type="ARBA" id="ARBA00022448"/>
    </source>
</evidence>
<evidence type="ECO:0000256" key="5">
    <source>
        <dbReference type="ARBA" id="ARBA00022840"/>
    </source>
</evidence>
<dbReference type="PANTHER" id="PTHR42781:SF4">
    <property type="entry name" value="SPERMIDINE_PUTRESCINE IMPORT ATP-BINDING PROTEIN POTA"/>
    <property type="match status" value="1"/>
</dbReference>
<dbReference type="Proteomes" id="UP000216188">
    <property type="component" value="Unassembled WGS sequence"/>
</dbReference>
<dbReference type="PROSITE" id="PS00211">
    <property type="entry name" value="ABC_TRANSPORTER_1"/>
    <property type="match status" value="1"/>
</dbReference>
<keyword evidence="4" id="KW-0547">Nucleotide-binding</keyword>
<evidence type="ECO:0000256" key="4">
    <source>
        <dbReference type="ARBA" id="ARBA00022741"/>
    </source>
</evidence>
<comment type="function">
    <text evidence="6">Probably part of an ABC transporter complex. Probably Responsible for energy coupling to the transport system.</text>
</comment>
<dbReference type="Pfam" id="PF08402">
    <property type="entry name" value="TOBE_2"/>
    <property type="match status" value="1"/>
</dbReference>
<dbReference type="PANTHER" id="PTHR42781">
    <property type="entry name" value="SPERMIDINE/PUTRESCINE IMPORT ATP-BINDING PROTEIN POTA"/>
    <property type="match status" value="1"/>
</dbReference>
<protein>
    <submittedName>
        <fullName evidence="8">ABC transporter family protein</fullName>
    </submittedName>
</protein>
<dbReference type="PROSITE" id="PS50893">
    <property type="entry name" value="ABC_TRANSPORTER_2"/>
    <property type="match status" value="1"/>
</dbReference>
<keyword evidence="9" id="KW-1185">Reference proteome</keyword>
<evidence type="ECO:0000259" key="7">
    <source>
        <dbReference type="PROSITE" id="PS50893"/>
    </source>
</evidence>
<dbReference type="Gene3D" id="3.40.50.300">
    <property type="entry name" value="P-loop containing nucleotide triphosphate hydrolases"/>
    <property type="match status" value="1"/>
</dbReference>
<dbReference type="InterPro" id="IPR017871">
    <property type="entry name" value="ABC_transporter-like_CS"/>
</dbReference>
<dbReference type="GO" id="GO:0140359">
    <property type="term" value="F:ABC-type transporter activity"/>
    <property type="evidence" value="ECO:0007669"/>
    <property type="project" value="UniProtKB-ARBA"/>
</dbReference>
<reference evidence="8 9" key="1">
    <citation type="submission" date="2017-07" db="EMBL/GenBank/DDBJ databases">
        <title>Phylogenetic study on the rhizospheric bacterium Ochrobactrum sp. A44.</title>
        <authorList>
            <person name="Krzyzanowska D.M."/>
            <person name="Ossowicki A."/>
            <person name="Rajewska M."/>
            <person name="Maciag T."/>
            <person name="Kaczynski Z."/>
            <person name="Czerwicka M."/>
            <person name="Jafra S."/>
        </authorList>
    </citation>
    <scope>NUCLEOTIDE SEQUENCE [LARGE SCALE GENOMIC DNA]</scope>
    <source>
        <strain evidence="8 9">CCUG 30717</strain>
    </source>
</reference>
<dbReference type="SUPFAM" id="SSF50331">
    <property type="entry name" value="MOP-like"/>
    <property type="match status" value="1"/>
</dbReference>
<evidence type="ECO:0000313" key="8">
    <source>
        <dbReference type="EMBL" id="OYR22735.1"/>
    </source>
</evidence>
<dbReference type="AlphaFoldDB" id="A0A256G6H3"/>
<evidence type="ECO:0000256" key="2">
    <source>
        <dbReference type="ARBA" id="ARBA00005417"/>
    </source>
</evidence>
<evidence type="ECO:0000256" key="6">
    <source>
        <dbReference type="ARBA" id="ARBA00055162"/>
    </source>
</evidence>
<dbReference type="InterPro" id="IPR013611">
    <property type="entry name" value="Transp-assoc_OB_typ2"/>
</dbReference>
<accession>A0A256G6H3</accession>
<organism evidence="8 9">
    <name type="scientific">Brucella pseudogrignonensis</name>
    <dbReference type="NCBI Taxonomy" id="419475"/>
    <lineage>
        <taxon>Bacteria</taxon>
        <taxon>Pseudomonadati</taxon>
        <taxon>Pseudomonadota</taxon>
        <taxon>Alphaproteobacteria</taxon>
        <taxon>Hyphomicrobiales</taxon>
        <taxon>Brucellaceae</taxon>
        <taxon>Brucella/Ochrobactrum group</taxon>
        <taxon>Brucella</taxon>
    </lineage>
</organism>
<comment type="caution">
    <text evidence="8">The sequence shown here is derived from an EMBL/GenBank/DDBJ whole genome shotgun (WGS) entry which is preliminary data.</text>
</comment>
<dbReference type="FunFam" id="3.40.50.300:FF:000042">
    <property type="entry name" value="Maltose/maltodextrin ABC transporter, ATP-binding protein"/>
    <property type="match status" value="1"/>
</dbReference>
<dbReference type="GO" id="GO:0005524">
    <property type="term" value="F:ATP binding"/>
    <property type="evidence" value="ECO:0007669"/>
    <property type="project" value="UniProtKB-KW"/>
</dbReference>
<keyword evidence="3" id="KW-0813">Transport</keyword>
<dbReference type="Pfam" id="PF00005">
    <property type="entry name" value="ABC_tran"/>
    <property type="match status" value="1"/>
</dbReference>
<sequence length="364" mass="40333">MTDQPLVVFDGVAKRFGSFVAVEKTDFEIRKGEFLAIMGSSGCGKTTTLRMLAGLEAPSEGEIRLAGKRINDLPTWQRDTPMVWQSLALFSFLTVRENVEFSLRMRGVGKAERRRRTATWLERMQITEFADRNVAHLSGGQRQRVALARSLVTEPEILLLDEPLSALDAHLKVRMQTVLSNLQRELGITFVYVTHSQSEAFSMADRVVIMSRGRIEQIGNPQEIYRAPRTRFVAEFLGSSNIFAGNVSYANGQSVKIATPAGEFIVVPNAARPLAKGDKATFVISDDRVHLSNEPPADGYNGMQASVVGEEFVGATAVIHLEGADRTEVKAQKSHEELEKLNLEPGARIWVSWRPEATHVLPGE</sequence>
<name>A0A256G6H3_9HYPH</name>
<dbReference type="InterPro" id="IPR027417">
    <property type="entry name" value="P-loop_NTPase"/>
</dbReference>
<dbReference type="SMART" id="SM00382">
    <property type="entry name" value="AAA"/>
    <property type="match status" value="1"/>
</dbReference>
<evidence type="ECO:0000256" key="1">
    <source>
        <dbReference type="ARBA" id="ARBA00004417"/>
    </source>
</evidence>
<dbReference type="InterPro" id="IPR003593">
    <property type="entry name" value="AAA+_ATPase"/>
</dbReference>
<dbReference type="RefSeq" id="WP_094544320.1">
    <property type="nucleotide sequence ID" value="NZ_JBHEEM010000021.1"/>
</dbReference>
<keyword evidence="5" id="KW-0067">ATP-binding</keyword>
<comment type="similarity">
    <text evidence="2">Belongs to the ABC transporter superfamily.</text>
</comment>
<dbReference type="InterPro" id="IPR003439">
    <property type="entry name" value="ABC_transporter-like_ATP-bd"/>
</dbReference>
<dbReference type="SUPFAM" id="SSF52540">
    <property type="entry name" value="P-loop containing nucleoside triphosphate hydrolases"/>
    <property type="match status" value="1"/>
</dbReference>
<dbReference type="InterPro" id="IPR008995">
    <property type="entry name" value="Mo/tungstate-bd_C_term_dom"/>
</dbReference>
<feature type="domain" description="ABC transporter" evidence="7">
    <location>
        <begin position="7"/>
        <end position="237"/>
    </location>
</feature>
<evidence type="ECO:0000313" key="9">
    <source>
        <dbReference type="Proteomes" id="UP000216188"/>
    </source>
</evidence>
<gene>
    <name evidence="8" type="ORF">CEV34_4127</name>
</gene>
<dbReference type="InterPro" id="IPR050093">
    <property type="entry name" value="ABC_SmlMolc_Importer"/>
</dbReference>
<comment type="subcellular location">
    <subcellularLocation>
        <location evidence="1">Cell inner membrane</location>
        <topology evidence="1">Peripheral membrane protein</topology>
    </subcellularLocation>
</comment>
<proteinExistence type="inferred from homology"/>
<dbReference type="GO" id="GO:0043190">
    <property type="term" value="C:ATP-binding cassette (ABC) transporter complex"/>
    <property type="evidence" value="ECO:0007669"/>
    <property type="project" value="InterPro"/>
</dbReference>
<dbReference type="GO" id="GO:0016887">
    <property type="term" value="F:ATP hydrolysis activity"/>
    <property type="evidence" value="ECO:0007669"/>
    <property type="project" value="InterPro"/>
</dbReference>